<name>A0A0G9MNY2_9SPHN</name>
<dbReference type="AlphaFoldDB" id="A0A0G9MNY2"/>
<protein>
    <submittedName>
        <fullName evidence="1">Uncharacterized protein</fullName>
    </submittedName>
</protein>
<evidence type="ECO:0000313" key="2">
    <source>
        <dbReference type="Proteomes" id="UP000053070"/>
    </source>
</evidence>
<dbReference type="PATRIC" id="fig|502682.8.peg.2490"/>
<dbReference type="KEGG" id="egn:BMF35_b0161"/>
<dbReference type="Proteomes" id="UP000053070">
    <property type="component" value="Unassembled WGS sequence"/>
</dbReference>
<dbReference type="PANTHER" id="PTHR21015">
    <property type="entry name" value="UDP-N-ACETYLGLUCOSAMINE--N-ACETYLMURAMYL-(PENTAPEPTIDE) PYROPHOSPHORYL-UNDECAPRENOL N-ACETYLGLUCOSAMINE TRANSFERASE 1"/>
    <property type="match status" value="1"/>
</dbReference>
<dbReference type="SUPFAM" id="SSF53756">
    <property type="entry name" value="UDP-Glycosyltransferase/glycogen phosphorylase"/>
    <property type="match status" value="1"/>
</dbReference>
<accession>A0A0G9MNY2</accession>
<evidence type="ECO:0000313" key="1">
    <source>
        <dbReference type="EMBL" id="KLE31023.1"/>
    </source>
</evidence>
<dbReference type="OrthoDB" id="9809594at2"/>
<dbReference type="PANTHER" id="PTHR21015:SF22">
    <property type="entry name" value="GLYCOSYLTRANSFERASE"/>
    <property type="match status" value="1"/>
</dbReference>
<dbReference type="Gene3D" id="3.40.50.2000">
    <property type="entry name" value="Glycogen Phosphorylase B"/>
    <property type="match status" value="1"/>
</dbReference>
<dbReference type="RefSeq" id="WP_047007733.1">
    <property type="nucleotide sequence ID" value="NZ_CP018098.1"/>
</dbReference>
<reference evidence="1 2" key="1">
    <citation type="submission" date="2015-04" db="EMBL/GenBank/DDBJ databases">
        <title>The draft genome sequence of Erythrobacr gangjinensis K7-2.</title>
        <authorList>
            <person name="Zhuang L."/>
            <person name="Liu Y."/>
            <person name="Shao Z."/>
        </authorList>
    </citation>
    <scope>NUCLEOTIDE SEQUENCE [LARGE SCALE GENOMIC DNA]</scope>
    <source>
        <strain evidence="1 2">K7-2</strain>
    </source>
</reference>
<keyword evidence="2" id="KW-1185">Reference proteome</keyword>
<dbReference type="STRING" id="502682.BMF35_b0161"/>
<proteinExistence type="predicted"/>
<gene>
    <name evidence="1" type="ORF">AAW01_12205</name>
</gene>
<organism evidence="1 2">
    <name type="scientific">Aurantiacibacter gangjinensis</name>
    <dbReference type="NCBI Taxonomy" id="502682"/>
    <lineage>
        <taxon>Bacteria</taxon>
        <taxon>Pseudomonadati</taxon>
        <taxon>Pseudomonadota</taxon>
        <taxon>Alphaproteobacteria</taxon>
        <taxon>Sphingomonadales</taxon>
        <taxon>Erythrobacteraceae</taxon>
        <taxon>Aurantiacibacter</taxon>
    </lineage>
</organism>
<dbReference type="GO" id="GO:0016757">
    <property type="term" value="F:glycosyltransferase activity"/>
    <property type="evidence" value="ECO:0007669"/>
    <property type="project" value="TreeGrafter"/>
</dbReference>
<dbReference type="EMBL" id="LBHC01000003">
    <property type="protein sequence ID" value="KLE31023.1"/>
    <property type="molecule type" value="Genomic_DNA"/>
</dbReference>
<sequence>MTYRKPVGYFVHHQGRGHAERSAAIANALIGQRPVTLFCARDDIFPELDERIALKRVPSLFEPIGDEVPALANVPMPDTVHCAPLGWHGITQAVGTITDWFNKNGPALFITDVSAELAQLARIASVPHVCVLQHGNRNDAGHMAAYQGAVGLIAPYHEALEQDDRPAWMRAKTHYAPGIGGAIGEYTSRDLARQRLGLEPDEGIVLVIAGGGGEGTPNTPLTLGARAEPDTRWITIGKVRSEWHETAPGNLEHRGWVDNPQDWIAAADRVVSSCGNTTVQMVCSIGRPWLVVPEWRYFDEQVRKAEALEREGLAAVLGDWPSDKAGWERAWAACEALSPEQQASIVESNAAQATADWIDRLVATLWQESADIRPPLEVVA</sequence>
<comment type="caution">
    <text evidence="1">The sequence shown here is derived from an EMBL/GenBank/DDBJ whole genome shotgun (WGS) entry which is preliminary data.</text>
</comment>